<dbReference type="Proteomes" id="UP001177260">
    <property type="component" value="Unassembled WGS sequence"/>
</dbReference>
<dbReference type="EMBL" id="JAOPJF010000047">
    <property type="protein sequence ID" value="KAK1142752.1"/>
    <property type="molecule type" value="Genomic_DNA"/>
</dbReference>
<reference evidence="1 2" key="1">
    <citation type="journal article" date="2023" name="ACS Omega">
        <title>Identification of the Neoaspergillic Acid Biosynthesis Gene Cluster by Establishing an In Vitro CRISPR-Ribonucleoprotein Genetic System in Aspergillus melleus.</title>
        <authorList>
            <person name="Yuan B."/>
            <person name="Grau M.F."/>
            <person name="Murata R.M."/>
            <person name="Torok T."/>
            <person name="Venkateswaran K."/>
            <person name="Stajich J.E."/>
            <person name="Wang C.C.C."/>
        </authorList>
    </citation>
    <scope>NUCLEOTIDE SEQUENCE [LARGE SCALE GENOMIC DNA]</scope>
    <source>
        <strain evidence="1 2">IMV 1140</strain>
    </source>
</reference>
<evidence type="ECO:0000313" key="2">
    <source>
        <dbReference type="Proteomes" id="UP001177260"/>
    </source>
</evidence>
<sequence length="206" mass="22572">MTTSCVIVDYLQGLSQKLSSLGTVPTQMLFGLMLASTSLLRILKGPAVDGLDIEKAKTSFFAAIKLSRQISVDQHDAAAMLATIMNQLWNSTRAFRRSDNGEYTALRIRSRLAASVVIDVVWWWREEFDPQCRQTASLPGTTSDGATYSRDNPGTLTSAQIGLTEKQGPVHFDDQFIADLEWALGDDGMFSSTEPFDLAWPSSGAV</sequence>
<comment type="caution">
    <text evidence="1">The sequence shown here is derived from an EMBL/GenBank/DDBJ whole genome shotgun (WGS) entry which is preliminary data.</text>
</comment>
<accession>A0ACC3AXQ1</accession>
<keyword evidence="2" id="KW-1185">Reference proteome</keyword>
<gene>
    <name evidence="1" type="ORF">N8T08_007384</name>
</gene>
<evidence type="ECO:0000313" key="1">
    <source>
        <dbReference type="EMBL" id="KAK1142752.1"/>
    </source>
</evidence>
<proteinExistence type="predicted"/>
<protein>
    <submittedName>
        <fullName evidence="1">Uncharacterized protein</fullName>
    </submittedName>
</protein>
<name>A0ACC3AXQ1_9EURO</name>
<organism evidence="1 2">
    <name type="scientific">Aspergillus melleus</name>
    <dbReference type="NCBI Taxonomy" id="138277"/>
    <lineage>
        <taxon>Eukaryota</taxon>
        <taxon>Fungi</taxon>
        <taxon>Dikarya</taxon>
        <taxon>Ascomycota</taxon>
        <taxon>Pezizomycotina</taxon>
        <taxon>Eurotiomycetes</taxon>
        <taxon>Eurotiomycetidae</taxon>
        <taxon>Eurotiales</taxon>
        <taxon>Aspergillaceae</taxon>
        <taxon>Aspergillus</taxon>
        <taxon>Aspergillus subgen. Circumdati</taxon>
    </lineage>
</organism>